<gene>
    <name evidence="1" type="ORF">PHLGIDRAFT_125894</name>
</gene>
<organism evidence="1 2">
    <name type="scientific">Phlebiopsis gigantea (strain 11061_1 CR5-6)</name>
    <name type="common">White-rot fungus</name>
    <name type="synonym">Peniophora gigantea</name>
    <dbReference type="NCBI Taxonomy" id="745531"/>
    <lineage>
        <taxon>Eukaryota</taxon>
        <taxon>Fungi</taxon>
        <taxon>Dikarya</taxon>
        <taxon>Basidiomycota</taxon>
        <taxon>Agaricomycotina</taxon>
        <taxon>Agaricomycetes</taxon>
        <taxon>Polyporales</taxon>
        <taxon>Phanerochaetaceae</taxon>
        <taxon>Phlebiopsis</taxon>
    </lineage>
</organism>
<reference evidence="1 2" key="1">
    <citation type="journal article" date="2014" name="PLoS Genet.">
        <title>Analysis of the Phlebiopsis gigantea genome, transcriptome and secretome provides insight into its pioneer colonization strategies of wood.</title>
        <authorList>
            <person name="Hori C."/>
            <person name="Ishida T."/>
            <person name="Igarashi K."/>
            <person name="Samejima M."/>
            <person name="Suzuki H."/>
            <person name="Master E."/>
            <person name="Ferreira P."/>
            <person name="Ruiz-Duenas F.J."/>
            <person name="Held B."/>
            <person name="Canessa P."/>
            <person name="Larrondo L.F."/>
            <person name="Schmoll M."/>
            <person name="Druzhinina I.S."/>
            <person name="Kubicek C.P."/>
            <person name="Gaskell J.A."/>
            <person name="Kersten P."/>
            <person name="St John F."/>
            <person name="Glasner J."/>
            <person name="Sabat G."/>
            <person name="Splinter BonDurant S."/>
            <person name="Syed K."/>
            <person name="Yadav J."/>
            <person name="Mgbeahuruike A.C."/>
            <person name="Kovalchuk A."/>
            <person name="Asiegbu F.O."/>
            <person name="Lackner G."/>
            <person name="Hoffmeister D."/>
            <person name="Rencoret J."/>
            <person name="Gutierrez A."/>
            <person name="Sun H."/>
            <person name="Lindquist E."/>
            <person name="Barry K."/>
            <person name="Riley R."/>
            <person name="Grigoriev I.V."/>
            <person name="Henrissat B."/>
            <person name="Kues U."/>
            <person name="Berka R.M."/>
            <person name="Martinez A.T."/>
            <person name="Covert S.F."/>
            <person name="Blanchette R.A."/>
            <person name="Cullen D."/>
        </authorList>
    </citation>
    <scope>NUCLEOTIDE SEQUENCE [LARGE SCALE GENOMIC DNA]</scope>
    <source>
        <strain evidence="1 2">11061_1 CR5-6</strain>
    </source>
</reference>
<dbReference type="EMBL" id="KN840460">
    <property type="protein sequence ID" value="KIP09898.1"/>
    <property type="molecule type" value="Genomic_DNA"/>
</dbReference>
<dbReference type="SUPFAM" id="SSF52047">
    <property type="entry name" value="RNI-like"/>
    <property type="match status" value="1"/>
</dbReference>
<dbReference type="HOGENOM" id="CLU_048465_0_0_1"/>
<dbReference type="Proteomes" id="UP000053257">
    <property type="component" value="Unassembled WGS sequence"/>
</dbReference>
<sequence length="448" mass="49206">MHSLSNLSVWDDLPAEMKYTVVEHLDGSDIPQFSKLNREAYSLSIPSLYRVVNLRGSKALRSFLDLVPGAHCRHVRTLSVDLSMDSLYSPLRATTALSDLLSRCTRLEELSLSIPGSLKPSIIPCFPRLRALRKLCISNCGRDENAPLSERLVVSIAASTPHLSQLILDRVCRSALHAPELVGAYPFVPVLTGDDDIPPHPLLGDALCLPSLLRLPTLRELRIRDTHLGDTRWGSTPVACALDVLELGSCCYESPEFNRACADRIVAAAGHAVRELHLGAPLACDHRLAHLRALHLSPLLPVEHLVETLAVLARSPIDTLSLACHEDDLAEEYVALDEFLGLCAAHAEDDDFFSHLETLALRTVSDLYEATPPASPRFQCQVRGVAAADVVKSMQERLQEHPDAGIQEDICSSDACAFAALPVSDSIRLDELIAEEEMQWCTMVRFTV</sequence>
<keyword evidence="2" id="KW-1185">Reference proteome</keyword>
<protein>
    <recommendedName>
        <fullName evidence="3">F-box domain-containing protein</fullName>
    </recommendedName>
</protein>
<dbReference type="OrthoDB" id="3235026at2759"/>
<evidence type="ECO:0000313" key="2">
    <source>
        <dbReference type="Proteomes" id="UP000053257"/>
    </source>
</evidence>
<name>A0A0C3PRM6_PHLG1</name>
<dbReference type="Gene3D" id="3.80.10.10">
    <property type="entry name" value="Ribonuclease Inhibitor"/>
    <property type="match status" value="1"/>
</dbReference>
<dbReference type="AlphaFoldDB" id="A0A0C3PRM6"/>
<proteinExistence type="predicted"/>
<accession>A0A0C3PRM6</accession>
<evidence type="ECO:0000313" key="1">
    <source>
        <dbReference type="EMBL" id="KIP09898.1"/>
    </source>
</evidence>
<dbReference type="InterPro" id="IPR032675">
    <property type="entry name" value="LRR_dom_sf"/>
</dbReference>
<evidence type="ECO:0008006" key="3">
    <source>
        <dbReference type="Google" id="ProtNLM"/>
    </source>
</evidence>